<feature type="transmembrane region" description="Helical" evidence="1">
    <location>
        <begin position="375"/>
        <end position="395"/>
    </location>
</feature>
<feature type="transmembrane region" description="Helical" evidence="1">
    <location>
        <begin position="41"/>
        <end position="64"/>
    </location>
</feature>
<organism evidence="2 3">
    <name type="scientific">Ornithinimicrobium avium</name>
    <dbReference type="NCBI Taxonomy" id="2283195"/>
    <lineage>
        <taxon>Bacteria</taxon>
        <taxon>Bacillati</taxon>
        <taxon>Actinomycetota</taxon>
        <taxon>Actinomycetes</taxon>
        <taxon>Micrococcales</taxon>
        <taxon>Ornithinimicrobiaceae</taxon>
        <taxon>Ornithinimicrobium</taxon>
    </lineage>
</organism>
<evidence type="ECO:0000313" key="2">
    <source>
        <dbReference type="EMBL" id="AXH96870.1"/>
    </source>
</evidence>
<dbReference type="PANTHER" id="PTHR43424:SF1">
    <property type="entry name" value="LOCUS PUTATIVE PROTEIN 1-RELATED"/>
    <property type="match status" value="1"/>
</dbReference>
<proteinExistence type="predicted"/>
<feature type="transmembrane region" description="Helical" evidence="1">
    <location>
        <begin position="274"/>
        <end position="293"/>
    </location>
</feature>
<dbReference type="KEGG" id="orn:DV701_12765"/>
<feature type="transmembrane region" description="Helical" evidence="1">
    <location>
        <begin position="12"/>
        <end position="35"/>
    </location>
</feature>
<feature type="transmembrane region" description="Helical" evidence="1">
    <location>
        <begin position="116"/>
        <end position="136"/>
    </location>
</feature>
<feature type="transmembrane region" description="Helical" evidence="1">
    <location>
        <begin position="313"/>
        <end position="335"/>
    </location>
</feature>
<keyword evidence="1" id="KW-0472">Membrane</keyword>
<dbReference type="AlphaFoldDB" id="A0A345NPB2"/>
<gene>
    <name evidence="2" type="ORF">DV701_12765</name>
</gene>
<reference evidence="2 3" key="1">
    <citation type="submission" date="2018-07" db="EMBL/GenBank/DDBJ databases">
        <title>Complete genome sequencing of Ornithinimicrobium sp. AMA3305.</title>
        <authorList>
            <person name="Bae J.-W."/>
        </authorList>
    </citation>
    <scope>NUCLEOTIDE SEQUENCE [LARGE SCALE GENOMIC DNA]</scope>
    <source>
        <strain evidence="2 3">AMA3305</strain>
    </source>
</reference>
<feature type="transmembrane region" description="Helical" evidence="1">
    <location>
        <begin position="85"/>
        <end position="110"/>
    </location>
</feature>
<evidence type="ECO:0000313" key="3">
    <source>
        <dbReference type="Proteomes" id="UP000253790"/>
    </source>
</evidence>
<keyword evidence="1" id="KW-0812">Transmembrane</keyword>
<sequence>MGSRALLRGGLLYAARVSYGALLLAASIIIARLYGPYGLGVYALLLTLTNLGGILGVFGMNTLLLERLPRLRMRADADRAVGAYLRSLLGVVTLTGALATTLCALVAWYIVPELFWASGTVMFMAWSTLFLSFLVSEHRQVMAASLESVLRPALFVGLLVVMGFVLALDFTLVVNTALLGSLGVLALLAGMSALVLTRRYRTRAVSPGSVHPASSSQHVGASVLGRDSLGHGFIYMVTALLTAAGQQLDRFVIELLATTEAVGVYSSTQNVMNIVTYAMLALMSLLLPAIAEWQAGSLPTEDFVRRCRLMSRALTALALAVVVVCVFGGDLLLSVFGPEFVAGRDALVVLAVGQVVTAALGVATTVLSIGDHRLVALWITAGSVVLNIVLCFLLIPIGGITGAAVATAVSQSSNRLAGHLYLKRRLGVSVTAW</sequence>
<feature type="transmembrane region" description="Helical" evidence="1">
    <location>
        <begin position="347"/>
        <end position="369"/>
    </location>
</feature>
<feature type="transmembrane region" description="Helical" evidence="1">
    <location>
        <begin position="174"/>
        <end position="196"/>
    </location>
</feature>
<feature type="transmembrane region" description="Helical" evidence="1">
    <location>
        <begin position="148"/>
        <end position="168"/>
    </location>
</feature>
<accession>A0A345NPB2</accession>
<dbReference type="RefSeq" id="WP_114928759.1">
    <property type="nucleotide sequence ID" value="NZ_CP031229.1"/>
</dbReference>
<evidence type="ECO:0000256" key="1">
    <source>
        <dbReference type="SAM" id="Phobius"/>
    </source>
</evidence>
<keyword evidence="1" id="KW-1133">Transmembrane helix</keyword>
<keyword evidence="3" id="KW-1185">Reference proteome</keyword>
<protein>
    <submittedName>
        <fullName evidence="2">Uncharacterized protein</fullName>
    </submittedName>
</protein>
<dbReference type="EMBL" id="CP031229">
    <property type="protein sequence ID" value="AXH96870.1"/>
    <property type="molecule type" value="Genomic_DNA"/>
</dbReference>
<dbReference type="Proteomes" id="UP000253790">
    <property type="component" value="Chromosome"/>
</dbReference>
<dbReference type="InterPro" id="IPR052556">
    <property type="entry name" value="PolySynth_Transporter"/>
</dbReference>
<name>A0A345NPB2_9MICO</name>
<dbReference type="PANTHER" id="PTHR43424">
    <property type="entry name" value="LOCUS PUTATIVE PROTEIN 1-RELATED"/>
    <property type="match status" value="1"/>
</dbReference>